<comment type="caution">
    <text evidence="2">The sequence shown here is derived from an EMBL/GenBank/DDBJ whole genome shotgun (WGS) entry which is preliminary data.</text>
</comment>
<gene>
    <name evidence="2" type="ORF">ANN_06997</name>
</gene>
<dbReference type="Proteomes" id="UP001148838">
    <property type="component" value="Unassembled WGS sequence"/>
</dbReference>
<keyword evidence="3" id="KW-1185">Reference proteome</keyword>
<name>A0ABQ8TF17_PERAM</name>
<dbReference type="InterPro" id="IPR051336">
    <property type="entry name" value="RhoGEF_Guanine_NuclExch_SF"/>
</dbReference>
<accession>A0ABQ8TF17</accession>
<dbReference type="SUPFAM" id="SSF52087">
    <property type="entry name" value="CRAL/TRIO domain"/>
    <property type="match status" value="1"/>
</dbReference>
<dbReference type="EMBL" id="JAJSOF020000011">
    <property type="protein sequence ID" value="KAJ4445196.1"/>
    <property type="molecule type" value="Genomic_DNA"/>
</dbReference>
<organism evidence="2 3">
    <name type="scientific">Periplaneta americana</name>
    <name type="common">American cockroach</name>
    <name type="synonym">Blatta americana</name>
    <dbReference type="NCBI Taxonomy" id="6978"/>
    <lineage>
        <taxon>Eukaryota</taxon>
        <taxon>Metazoa</taxon>
        <taxon>Ecdysozoa</taxon>
        <taxon>Arthropoda</taxon>
        <taxon>Hexapoda</taxon>
        <taxon>Insecta</taxon>
        <taxon>Pterygota</taxon>
        <taxon>Neoptera</taxon>
        <taxon>Polyneoptera</taxon>
        <taxon>Dictyoptera</taxon>
        <taxon>Blattodea</taxon>
        <taxon>Blattoidea</taxon>
        <taxon>Blattidae</taxon>
        <taxon>Blattinae</taxon>
        <taxon>Periplaneta</taxon>
    </lineage>
</organism>
<dbReference type="PANTHER" id="PTHR22826:SF106">
    <property type="entry name" value="TRIO, ISOFORM A"/>
    <property type="match status" value="1"/>
</dbReference>
<dbReference type="PANTHER" id="PTHR22826">
    <property type="entry name" value="RHO GUANINE EXCHANGE FACTOR-RELATED"/>
    <property type="match status" value="1"/>
</dbReference>
<dbReference type="InterPro" id="IPR036865">
    <property type="entry name" value="CRAL-TRIO_dom_sf"/>
</dbReference>
<evidence type="ECO:0000256" key="1">
    <source>
        <dbReference type="ARBA" id="ARBA00022658"/>
    </source>
</evidence>
<proteinExistence type="predicted"/>
<evidence type="ECO:0000313" key="2">
    <source>
        <dbReference type="EMBL" id="KAJ4445196.1"/>
    </source>
</evidence>
<sequence>MADICESGNEPPGSLKAVFMLLSSRFPVLHLVTDIQLNYGQTVNDTQQTKSTYNRRLLRMRTLIEFARKAVMTIEWSRVKYRMTKGGYYRALAEHDEDEDDGFRNSDEKSCKASYTFTTPSLGLELENENSTFPPFYILCNRVGFIVDPLANDIAGGYLFFAIHAYNSTRILLPLALTALLFVYTTSYFIGRKPQAVWGTDECVHTCIPISATGNSIVVGLNEAKLCWPIYEQSRCSSDEAREQGFTVVIDMRGATWSTVKPILKVLQEHFPGSVHIAYIIKPDNFWQKQRTSLGSHKYKFEVHITCHNFHSHFRVYYAHRGATMPCPFCYLISSVRNYAMSILLPDFFGYKAIAFDSDGDKSIYIPQSICGTSMCEAEAVVYGWLLYSYELSGSD</sequence>
<evidence type="ECO:0000313" key="3">
    <source>
        <dbReference type="Proteomes" id="UP001148838"/>
    </source>
</evidence>
<keyword evidence="1" id="KW-0344">Guanine-nucleotide releasing factor</keyword>
<protein>
    <recommendedName>
        <fullName evidence="4">CRAL-TRIO domain-containing protein</fullName>
    </recommendedName>
</protein>
<reference evidence="2 3" key="1">
    <citation type="journal article" date="2022" name="Allergy">
        <title>Genome assembly and annotation of Periplaneta americana reveal a comprehensive cockroach allergen profile.</title>
        <authorList>
            <person name="Wang L."/>
            <person name="Xiong Q."/>
            <person name="Saelim N."/>
            <person name="Wang L."/>
            <person name="Nong W."/>
            <person name="Wan A.T."/>
            <person name="Shi M."/>
            <person name="Liu X."/>
            <person name="Cao Q."/>
            <person name="Hui J.H.L."/>
            <person name="Sookrung N."/>
            <person name="Leung T.F."/>
            <person name="Tungtrongchitr A."/>
            <person name="Tsui S.K.W."/>
        </authorList>
    </citation>
    <scope>NUCLEOTIDE SEQUENCE [LARGE SCALE GENOMIC DNA]</scope>
    <source>
        <strain evidence="2">PWHHKU_190912</strain>
    </source>
</reference>
<evidence type="ECO:0008006" key="4">
    <source>
        <dbReference type="Google" id="ProtNLM"/>
    </source>
</evidence>